<dbReference type="SUPFAM" id="SSF158997">
    <property type="entry name" value="Trm112p-like"/>
    <property type="match status" value="1"/>
</dbReference>
<dbReference type="Pfam" id="PF03966">
    <property type="entry name" value="Trm112p"/>
    <property type="match status" value="1"/>
</dbReference>
<name>A0A0R2T9K1_9GAMM</name>
<organism evidence="2 3">
    <name type="scientific">OM182 bacterium BACL3 MAG-120920-bin41</name>
    <dbReference type="NCBI Taxonomy" id="1655580"/>
    <lineage>
        <taxon>Bacteria</taxon>
        <taxon>Pseudomonadati</taxon>
        <taxon>Pseudomonadota</taxon>
        <taxon>Gammaproteobacteria</taxon>
        <taxon>OMG group</taxon>
        <taxon>OM182 clade</taxon>
    </lineage>
</organism>
<comment type="similarity">
    <text evidence="1">Belongs to the UPF0434 family.</text>
</comment>
<reference evidence="2 3" key="1">
    <citation type="submission" date="2015-10" db="EMBL/GenBank/DDBJ databases">
        <title>Metagenome-Assembled Genomes uncover a global brackish microbiome.</title>
        <authorList>
            <person name="Hugerth L.W."/>
            <person name="Larsson J."/>
            <person name="Alneberg J."/>
            <person name="Lindh M.V."/>
            <person name="Legrand C."/>
            <person name="Pinhassi J."/>
            <person name="Andersson A.F."/>
        </authorList>
    </citation>
    <scope>NUCLEOTIDE SEQUENCE [LARGE SCALE GENOMIC DNA]</scope>
    <source>
        <strain evidence="2">BACL4 MAG-120920-bin41</strain>
    </source>
</reference>
<proteinExistence type="inferred from homology"/>
<evidence type="ECO:0000256" key="1">
    <source>
        <dbReference type="HAMAP-Rule" id="MF_01187"/>
    </source>
</evidence>
<evidence type="ECO:0000313" key="3">
    <source>
        <dbReference type="Proteomes" id="UP000051547"/>
    </source>
</evidence>
<sequence length="70" mass="7830">MLDNKLLTLLACPQCHGELVFDKESQPNTDTIGELICLVDALAFPVKDGVPVMLINEARELKLEEVESYR</sequence>
<evidence type="ECO:0000313" key="2">
    <source>
        <dbReference type="EMBL" id="KRO82107.1"/>
    </source>
</evidence>
<dbReference type="Proteomes" id="UP000051547">
    <property type="component" value="Unassembled WGS sequence"/>
</dbReference>
<dbReference type="EMBL" id="LIBE01000238">
    <property type="protein sequence ID" value="KRO82107.1"/>
    <property type="molecule type" value="Genomic_DNA"/>
</dbReference>
<accession>A0A0R2T9K1</accession>
<gene>
    <name evidence="2" type="ORF">ABR72_11340</name>
</gene>
<protein>
    <recommendedName>
        <fullName evidence="1">UPF0434 protein ABR72_11340</fullName>
    </recommendedName>
</protein>
<comment type="caution">
    <text evidence="2">The sequence shown here is derived from an EMBL/GenBank/DDBJ whole genome shotgun (WGS) entry which is preliminary data.</text>
</comment>
<dbReference type="HAMAP" id="MF_01187">
    <property type="entry name" value="UPF0434"/>
    <property type="match status" value="1"/>
</dbReference>
<dbReference type="AlphaFoldDB" id="A0A0R2T9K1"/>
<dbReference type="InterPro" id="IPR005651">
    <property type="entry name" value="Trm112-like"/>
</dbReference>
<dbReference type="Gene3D" id="2.20.25.10">
    <property type="match status" value="1"/>
</dbReference>